<dbReference type="InterPro" id="IPR001789">
    <property type="entry name" value="Sig_transdc_resp-reg_receiver"/>
</dbReference>
<feature type="modified residue" description="4-aspartylphosphate" evidence="8">
    <location>
        <position position="54"/>
    </location>
</feature>
<feature type="domain" description="Response regulatory" evidence="10">
    <location>
        <begin position="2"/>
        <end position="119"/>
    </location>
</feature>
<dbReference type="KEGG" id="cheb:HH215_16915"/>
<dbReference type="InterPro" id="IPR009057">
    <property type="entry name" value="Homeodomain-like_sf"/>
</dbReference>
<dbReference type="Proteomes" id="UP000502248">
    <property type="component" value="Chromosome"/>
</dbReference>
<dbReference type="Gene3D" id="1.10.10.60">
    <property type="entry name" value="Homeodomain-like"/>
    <property type="match status" value="2"/>
</dbReference>
<evidence type="ECO:0000313" key="11">
    <source>
        <dbReference type="EMBL" id="QJD84698.1"/>
    </source>
</evidence>
<keyword evidence="4" id="KW-0902">Two-component regulatory system</keyword>
<feature type="domain" description="HTH araC/xylS-type" evidence="9">
    <location>
        <begin position="416"/>
        <end position="514"/>
    </location>
</feature>
<dbReference type="GO" id="GO:0000160">
    <property type="term" value="P:phosphorelay signal transduction system"/>
    <property type="evidence" value="ECO:0007669"/>
    <property type="project" value="UniProtKB-KW"/>
</dbReference>
<evidence type="ECO:0000313" key="12">
    <source>
        <dbReference type="Proteomes" id="UP000502248"/>
    </source>
</evidence>
<keyword evidence="2" id="KW-0963">Cytoplasm</keyword>
<evidence type="ECO:0000259" key="9">
    <source>
        <dbReference type="PROSITE" id="PS01124"/>
    </source>
</evidence>
<dbReference type="Gene3D" id="3.40.50.2300">
    <property type="match status" value="1"/>
</dbReference>
<dbReference type="PANTHER" id="PTHR42713:SF3">
    <property type="entry name" value="TRANSCRIPTIONAL REGULATORY PROTEIN HPTR"/>
    <property type="match status" value="1"/>
</dbReference>
<gene>
    <name evidence="11" type="ORF">HH215_16915</name>
</gene>
<dbReference type="EMBL" id="CP051680">
    <property type="protein sequence ID" value="QJD84698.1"/>
    <property type="molecule type" value="Genomic_DNA"/>
</dbReference>
<sequence length="519" mass="60323">MKILIVDDEVWMRRGIRSMLAGSVLPVEQIVEAEDGIAALELLNRYRPDIVITDIRMPAMDGLSFIEQAASQVGTAQFIVVSGYSDFKYAQDALRLHAWDYILKPIVREQLIDAIRNAYNAKRRQEHTYTQLKRSEKSTRYLQEAWVIEWLLREDSAIPNPEELFGWNPLTRAAVCVSIRIDYPETADQERVRADKELAAFSIRNYLTDWIPAQLLWVAFEYDGALNILLLAPHNPTDLGQLLSRCMDQIESLARRLKFYTIQTGHGISELYWNALTPAVRQSLLALKRKVFVDNGRPMPASKLEWKDKQLEEYIWVGNVEGIRQYIDGGLRSALRERDDVNELEKMTDYLRVLIEKWTIEWVDEQQEEHSLIRMPEPLLYYRDISSLAEGFSRPFVQLSERYRKNRQSDGKKAVESLMDYIRANYGDDLSLTQMANKVHLNANHLSDVFKKATGTTFVSYVLKVRMEKAGEFLKMNGIQIGQIARLVGYEDERYFSTLFKKTYGMTPSEYRRSHLRHD</sequence>
<dbReference type="AlphaFoldDB" id="A0A7Z2ZM56"/>
<dbReference type="CDD" id="cd17536">
    <property type="entry name" value="REC_YesN-like"/>
    <property type="match status" value="1"/>
</dbReference>
<organism evidence="11 12">
    <name type="scientific">Cohnella herbarum</name>
    <dbReference type="NCBI Taxonomy" id="2728023"/>
    <lineage>
        <taxon>Bacteria</taxon>
        <taxon>Bacillati</taxon>
        <taxon>Bacillota</taxon>
        <taxon>Bacilli</taxon>
        <taxon>Bacillales</taxon>
        <taxon>Paenibacillaceae</taxon>
        <taxon>Cohnella</taxon>
    </lineage>
</organism>
<evidence type="ECO:0000256" key="1">
    <source>
        <dbReference type="ARBA" id="ARBA00004496"/>
    </source>
</evidence>
<evidence type="ECO:0000259" key="10">
    <source>
        <dbReference type="PROSITE" id="PS50110"/>
    </source>
</evidence>
<dbReference type="SMART" id="SM00448">
    <property type="entry name" value="REC"/>
    <property type="match status" value="1"/>
</dbReference>
<protein>
    <submittedName>
        <fullName evidence="11">Response regulator</fullName>
    </submittedName>
</protein>
<dbReference type="GO" id="GO:0003700">
    <property type="term" value="F:DNA-binding transcription factor activity"/>
    <property type="evidence" value="ECO:0007669"/>
    <property type="project" value="InterPro"/>
</dbReference>
<dbReference type="InterPro" id="IPR018060">
    <property type="entry name" value="HTH_AraC"/>
</dbReference>
<comment type="subcellular location">
    <subcellularLocation>
        <location evidence="1">Cytoplasm</location>
    </subcellularLocation>
</comment>
<evidence type="ECO:0000256" key="2">
    <source>
        <dbReference type="ARBA" id="ARBA00022490"/>
    </source>
</evidence>
<keyword evidence="6" id="KW-0238">DNA-binding</keyword>
<evidence type="ECO:0000256" key="7">
    <source>
        <dbReference type="ARBA" id="ARBA00023163"/>
    </source>
</evidence>
<reference evidence="11 12" key="1">
    <citation type="submission" date="2020-04" db="EMBL/GenBank/DDBJ databases">
        <title>Genome sequencing of novel species.</title>
        <authorList>
            <person name="Heo J."/>
            <person name="Kim S.-J."/>
            <person name="Kim J.-S."/>
            <person name="Hong S.-B."/>
            <person name="Kwon S.-W."/>
        </authorList>
    </citation>
    <scope>NUCLEOTIDE SEQUENCE [LARGE SCALE GENOMIC DNA]</scope>
    <source>
        <strain evidence="11 12">MFER-1</strain>
    </source>
</reference>
<dbReference type="Pfam" id="PF12833">
    <property type="entry name" value="HTH_18"/>
    <property type="match status" value="1"/>
</dbReference>
<dbReference type="PRINTS" id="PR00032">
    <property type="entry name" value="HTHARAC"/>
</dbReference>
<dbReference type="InterPro" id="IPR011006">
    <property type="entry name" value="CheY-like_superfamily"/>
</dbReference>
<dbReference type="PANTHER" id="PTHR42713">
    <property type="entry name" value="HISTIDINE KINASE-RELATED"/>
    <property type="match status" value="1"/>
</dbReference>
<proteinExistence type="predicted"/>
<keyword evidence="5" id="KW-0805">Transcription regulation</keyword>
<evidence type="ECO:0000256" key="3">
    <source>
        <dbReference type="ARBA" id="ARBA00022553"/>
    </source>
</evidence>
<keyword evidence="12" id="KW-1185">Reference proteome</keyword>
<evidence type="ECO:0000256" key="4">
    <source>
        <dbReference type="ARBA" id="ARBA00023012"/>
    </source>
</evidence>
<dbReference type="PROSITE" id="PS01124">
    <property type="entry name" value="HTH_ARAC_FAMILY_2"/>
    <property type="match status" value="1"/>
</dbReference>
<name>A0A7Z2ZM56_9BACL</name>
<dbReference type="Pfam" id="PF00072">
    <property type="entry name" value="Response_reg"/>
    <property type="match status" value="1"/>
</dbReference>
<dbReference type="GO" id="GO:0005737">
    <property type="term" value="C:cytoplasm"/>
    <property type="evidence" value="ECO:0007669"/>
    <property type="project" value="UniProtKB-SubCell"/>
</dbReference>
<evidence type="ECO:0000256" key="8">
    <source>
        <dbReference type="PROSITE-ProRule" id="PRU00169"/>
    </source>
</evidence>
<dbReference type="PROSITE" id="PS50110">
    <property type="entry name" value="RESPONSE_REGULATORY"/>
    <property type="match status" value="1"/>
</dbReference>
<dbReference type="InterPro" id="IPR020449">
    <property type="entry name" value="Tscrpt_reg_AraC-type_HTH"/>
</dbReference>
<dbReference type="SUPFAM" id="SSF52172">
    <property type="entry name" value="CheY-like"/>
    <property type="match status" value="1"/>
</dbReference>
<evidence type="ECO:0000256" key="6">
    <source>
        <dbReference type="ARBA" id="ARBA00023125"/>
    </source>
</evidence>
<keyword evidence="3 8" id="KW-0597">Phosphoprotein</keyword>
<keyword evidence="7" id="KW-0804">Transcription</keyword>
<dbReference type="RefSeq" id="WP_169280979.1">
    <property type="nucleotide sequence ID" value="NZ_CP051680.1"/>
</dbReference>
<dbReference type="SMART" id="SM00342">
    <property type="entry name" value="HTH_ARAC"/>
    <property type="match status" value="1"/>
</dbReference>
<accession>A0A7Z2ZM56</accession>
<dbReference type="SUPFAM" id="SSF46689">
    <property type="entry name" value="Homeodomain-like"/>
    <property type="match status" value="2"/>
</dbReference>
<dbReference type="GO" id="GO:0043565">
    <property type="term" value="F:sequence-specific DNA binding"/>
    <property type="evidence" value="ECO:0007669"/>
    <property type="project" value="InterPro"/>
</dbReference>
<dbReference type="InterPro" id="IPR051552">
    <property type="entry name" value="HptR"/>
</dbReference>
<evidence type="ECO:0000256" key="5">
    <source>
        <dbReference type="ARBA" id="ARBA00023015"/>
    </source>
</evidence>